<gene>
    <name evidence="2" type="ORF">BFG04_05205</name>
</gene>
<dbReference type="Pfam" id="PF00501">
    <property type="entry name" value="AMP-binding"/>
    <property type="match status" value="1"/>
</dbReference>
<sequence length="499" mass="56911">MENNVLYWLEKQANENPNKIAFKDIHEEITFKNLTELSKRVGSYLEAKPVVIYMEKSIKCLAIMFGSVYAGGFYSIIDTSLPKQRALKIANALNASIVVCDNDNYNKAIEIFGTNMVVKADIILNTNINNKKLKATRESHTDLKPLYCNFTSGSTGEPKGVLISHSNVLDFIPIFTKTLKISSEDILANQAPFDFDLSVKDIYSGLYLGATVLLIPKKYFTNPISLMDYLHNSKVNTLIWAVSALVFLSTMRALSYKKLDIKKIIYSGEIMPKMHLNRIKYYLPDCTFINAYGPTEITCNCTYHILKDEDFDNDNVAIGKAFENRKVFLMQDEKIINEPNKIGEICVSGRCLAIGYLNFIKEDAFIQNPMNLSYNERVYKTGDLGFLDEQGDLHYKGRADFQIKRLGHRIELIEIETEVLNLGLDIERACAVWEKEKLALFFEGNADKNEILNTLKQRLPIFMLPNIIYKENKLPINKNGKIDRAKLNKKIHNDDKGKI</sequence>
<reference evidence="2 3" key="1">
    <citation type="submission" date="2016-08" db="EMBL/GenBank/DDBJ databases">
        <title>Campylobacter species from sea mammals.</title>
        <authorList>
            <person name="Gilbert M.J."/>
            <person name="Byrne B.A."/>
            <person name="Zomer A.L."/>
            <person name="Wagenaar J.A."/>
        </authorList>
    </citation>
    <scope>NUCLEOTIDE SEQUENCE [LARGE SCALE GENOMIC DNA]</scope>
    <source>
        <strain evidence="2 3">1105248</strain>
    </source>
</reference>
<dbReference type="PANTHER" id="PTHR45527">
    <property type="entry name" value="NONRIBOSOMAL PEPTIDE SYNTHETASE"/>
    <property type="match status" value="1"/>
</dbReference>
<dbReference type="Gene3D" id="3.30.300.30">
    <property type="match status" value="1"/>
</dbReference>
<protein>
    <recommendedName>
        <fullName evidence="1">AMP-dependent synthetase/ligase domain-containing protein</fullName>
    </recommendedName>
</protein>
<dbReference type="AlphaFoldDB" id="A0AAX0LAF3"/>
<dbReference type="InterPro" id="IPR000873">
    <property type="entry name" value="AMP-dep_synth/lig_dom"/>
</dbReference>
<dbReference type="GO" id="GO:0031177">
    <property type="term" value="F:phosphopantetheine binding"/>
    <property type="evidence" value="ECO:0007669"/>
    <property type="project" value="TreeGrafter"/>
</dbReference>
<dbReference type="Proteomes" id="UP000189728">
    <property type="component" value="Unassembled WGS sequence"/>
</dbReference>
<dbReference type="GO" id="GO:0005737">
    <property type="term" value="C:cytoplasm"/>
    <property type="evidence" value="ECO:0007669"/>
    <property type="project" value="TreeGrafter"/>
</dbReference>
<dbReference type="EMBL" id="MCRK01000041">
    <property type="protein sequence ID" value="OPA75845.1"/>
    <property type="molecule type" value="Genomic_DNA"/>
</dbReference>
<dbReference type="RefSeq" id="WP_180374470.1">
    <property type="nucleotide sequence ID" value="NZ_MCRK01000041.1"/>
</dbReference>
<evidence type="ECO:0000313" key="3">
    <source>
        <dbReference type="Proteomes" id="UP000189728"/>
    </source>
</evidence>
<comment type="caution">
    <text evidence="2">The sequence shown here is derived from an EMBL/GenBank/DDBJ whole genome shotgun (WGS) entry which is preliminary data.</text>
</comment>
<name>A0AAX0LAF3_9BACT</name>
<proteinExistence type="predicted"/>
<evidence type="ECO:0000313" key="2">
    <source>
        <dbReference type="EMBL" id="OPA75845.1"/>
    </source>
</evidence>
<accession>A0AAX0LAF3</accession>
<feature type="domain" description="AMP-dependent synthetase/ligase" evidence="1">
    <location>
        <begin position="9"/>
        <end position="357"/>
    </location>
</feature>
<dbReference type="SUPFAM" id="SSF56801">
    <property type="entry name" value="Acetyl-CoA synthetase-like"/>
    <property type="match status" value="1"/>
</dbReference>
<dbReference type="PANTHER" id="PTHR45527:SF1">
    <property type="entry name" value="FATTY ACID SYNTHASE"/>
    <property type="match status" value="1"/>
</dbReference>
<dbReference type="GO" id="GO:0043041">
    <property type="term" value="P:amino acid activation for nonribosomal peptide biosynthetic process"/>
    <property type="evidence" value="ECO:0007669"/>
    <property type="project" value="TreeGrafter"/>
</dbReference>
<dbReference type="InterPro" id="IPR045851">
    <property type="entry name" value="AMP-bd_C_sf"/>
</dbReference>
<evidence type="ECO:0000259" key="1">
    <source>
        <dbReference type="Pfam" id="PF00501"/>
    </source>
</evidence>
<dbReference type="Gene3D" id="3.40.50.12780">
    <property type="entry name" value="N-terminal domain of ligase-like"/>
    <property type="match status" value="1"/>
</dbReference>
<dbReference type="InterPro" id="IPR042099">
    <property type="entry name" value="ANL_N_sf"/>
</dbReference>
<dbReference type="GO" id="GO:0044550">
    <property type="term" value="P:secondary metabolite biosynthetic process"/>
    <property type="evidence" value="ECO:0007669"/>
    <property type="project" value="TreeGrafter"/>
</dbReference>
<organism evidence="2 3">
    <name type="scientific">Campylobacter pinnipediorum subsp. pinnipediorum</name>
    <dbReference type="NCBI Taxonomy" id="1660067"/>
    <lineage>
        <taxon>Bacteria</taxon>
        <taxon>Pseudomonadati</taxon>
        <taxon>Campylobacterota</taxon>
        <taxon>Epsilonproteobacteria</taxon>
        <taxon>Campylobacterales</taxon>
        <taxon>Campylobacteraceae</taxon>
        <taxon>Campylobacter</taxon>
    </lineage>
</organism>